<evidence type="ECO:0000313" key="7">
    <source>
        <dbReference type="Proteomes" id="UP001150942"/>
    </source>
</evidence>
<dbReference type="InterPro" id="IPR001077">
    <property type="entry name" value="COMT_C"/>
</dbReference>
<sequence length="175" mass="20028">MTSFKDTLSDLYDFSSLQAEEHGVVLPNFKGRYVLQDLPAVIAAGDRVCPPEVEVQPYNFFEEVQPVKGAAAYLLKLILHDYQDVKCRTILRNLAPAMRVYNSKLLICDIVPTDTQPYTQKILHDINMFFVAGKARSVKQWHALMEGTEFWTERIIGLKNPVRSIIEVVLQSYHK</sequence>
<evidence type="ECO:0000256" key="3">
    <source>
        <dbReference type="ARBA" id="ARBA00022691"/>
    </source>
</evidence>
<dbReference type="GO" id="GO:0008171">
    <property type="term" value="F:O-methyltransferase activity"/>
    <property type="evidence" value="ECO:0007669"/>
    <property type="project" value="InterPro"/>
</dbReference>
<evidence type="ECO:0000313" key="6">
    <source>
        <dbReference type="EMBL" id="KAJ5214419.1"/>
    </source>
</evidence>
<feature type="domain" description="O-methyltransferase C-terminal" evidence="5">
    <location>
        <begin position="33"/>
        <end position="150"/>
    </location>
</feature>
<reference evidence="6" key="1">
    <citation type="submission" date="2022-11" db="EMBL/GenBank/DDBJ databases">
        <authorList>
            <person name="Petersen C."/>
        </authorList>
    </citation>
    <scope>NUCLEOTIDE SEQUENCE</scope>
    <source>
        <strain evidence="6">IBT 20477</strain>
    </source>
</reference>
<dbReference type="Gene3D" id="3.40.50.150">
    <property type="entry name" value="Vaccinia Virus protein VP39"/>
    <property type="match status" value="1"/>
</dbReference>
<dbReference type="PANTHER" id="PTHR43712:SF5">
    <property type="entry name" value="O-METHYLTRANSFERASE ASQN-RELATED"/>
    <property type="match status" value="1"/>
</dbReference>
<dbReference type="PROSITE" id="PS51683">
    <property type="entry name" value="SAM_OMT_II"/>
    <property type="match status" value="1"/>
</dbReference>
<keyword evidence="7" id="KW-1185">Reference proteome</keyword>
<dbReference type="Pfam" id="PF00891">
    <property type="entry name" value="Methyltransf_2"/>
    <property type="match status" value="1"/>
</dbReference>
<dbReference type="EMBL" id="JAPQKQ010000001">
    <property type="protein sequence ID" value="KAJ5214419.1"/>
    <property type="molecule type" value="Genomic_DNA"/>
</dbReference>
<dbReference type="GO" id="GO:0044550">
    <property type="term" value="P:secondary metabolite biosynthetic process"/>
    <property type="evidence" value="ECO:0007669"/>
    <property type="project" value="UniProtKB-ARBA"/>
</dbReference>
<dbReference type="PANTHER" id="PTHR43712">
    <property type="entry name" value="PUTATIVE (AFU_ORTHOLOGUE AFUA_4G14580)-RELATED"/>
    <property type="match status" value="1"/>
</dbReference>
<comment type="caution">
    <text evidence="6">The sequence shown here is derived from an EMBL/GenBank/DDBJ whole genome shotgun (WGS) entry which is preliminary data.</text>
</comment>
<comment type="similarity">
    <text evidence="4">Belongs to the class I-like SAM-binding methyltransferase superfamily. Cation-independent O-methyltransferase family.</text>
</comment>
<name>A0A9W9N8E6_9EURO</name>
<evidence type="ECO:0000256" key="4">
    <source>
        <dbReference type="ARBA" id="ARBA00038277"/>
    </source>
</evidence>
<gene>
    <name evidence="6" type="ORF">N7449_001588</name>
</gene>
<dbReference type="Proteomes" id="UP001150942">
    <property type="component" value="Unassembled WGS sequence"/>
</dbReference>
<dbReference type="InterPro" id="IPR029063">
    <property type="entry name" value="SAM-dependent_MTases_sf"/>
</dbReference>
<reference evidence="6" key="2">
    <citation type="journal article" date="2023" name="IMA Fungus">
        <title>Comparative genomic study of the Penicillium genus elucidates a diverse pangenome and 15 lateral gene transfer events.</title>
        <authorList>
            <person name="Petersen C."/>
            <person name="Sorensen T."/>
            <person name="Nielsen M.R."/>
            <person name="Sondergaard T.E."/>
            <person name="Sorensen J.L."/>
            <person name="Fitzpatrick D.A."/>
            <person name="Frisvad J.C."/>
            <person name="Nielsen K.L."/>
        </authorList>
    </citation>
    <scope>NUCLEOTIDE SEQUENCE</scope>
    <source>
        <strain evidence="6">IBT 20477</strain>
    </source>
</reference>
<dbReference type="SUPFAM" id="SSF53335">
    <property type="entry name" value="S-adenosyl-L-methionine-dependent methyltransferases"/>
    <property type="match status" value="1"/>
</dbReference>
<keyword evidence="3" id="KW-0949">S-adenosyl-L-methionine</keyword>
<dbReference type="GO" id="GO:0032259">
    <property type="term" value="P:methylation"/>
    <property type="evidence" value="ECO:0007669"/>
    <property type="project" value="UniProtKB-KW"/>
</dbReference>
<evidence type="ECO:0000256" key="2">
    <source>
        <dbReference type="ARBA" id="ARBA00022679"/>
    </source>
</evidence>
<keyword evidence="1" id="KW-0489">Methyltransferase</keyword>
<proteinExistence type="inferred from homology"/>
<evidence type="ECO:0000256" key="1">
    <source>
        <dbReference type="ARBA" id="ARBA00022603"/>
    </source>
</evidence>
<evidence type="ECO:0000259" key="5">
    <source>
        <dbReference type="Pfam" id="PF00891"/>
    </source>
</evidence>
<dbReference type="OrthoDB" id="1535081at2759"/>
<protein>
    <recommendedName>
        <fullName evidence="5">O-methyltransferase C-terminal domain-containing protein</fullName>
    </recommendedName>
</protein>
<dbReference type="InterPro" id="IPR016461">
    <property type="entry name" value="COMT-like"/>
</dbReference>
<accession>A0A9W9N8E6</accession>
<keyword evidence="2" id="KW-0808">Transferase</keyword>
<organism evidence="6 7">
    <name type="scientific">Penicillium cf. viridicatum</name>
    <dbReference type="NCBI Taxonomy" id="2972119"/>
    <lineage>
        <taxon>Eukaryota</taxon>
        <taxon>Fungi</taxon>
        <taxon>Dikarya</taxon>
        <taxon>Ascomycota</taxon>
        <taxon>Pezizomycotina</taxon>
        <taxon>Eurotiomycetes</taxon>
        <taxon>Eurotiomycetidae</taxon>
        <taxon>Eurotiales</taxon>
        <taxon>Aspergillaceae</taxon>
        <taxon>Penicillium</taxon>
    </lineage>
</organism>
<dbReference type="AlphaFoldDB" id="A0A9W9N8E6"/>